<sequence length="208" mass="22202">MLRGSGAAVGFSPSSASRPRMYSGGGGAQMHNHRECAQERERNGEEEREKTERENREFEKEKMSAYLRRLNSGHRRGGEAGEKRESEGDLDRTRGKPVLPLVGTVEGSLSSPHGPLRPPPSRAVRSGPPAAGQRATAPCPAAVEAEEGWRTTPFLPFPWFIWGSYGVGKEEPSSGAPTPFSSEDGAPLWGPPPTAAAAAAAVRPPPLP</sequence>
<dbReference type="AlphaFoldDB" id="A0AAP0KM96"/>
<evidence type="ECO:0000313" key="2">
    <source>
        <dbReference type="EMBL" id="KAK9153840.1"/>
    </source>
</evidence>
<keyword evidence="3" id="KW-1185">Reference proteome</keyword>
<name>A0AAP0KM96_9MAGN</name>
<evidence type="ECO:0000256" key="1">
    <source>
        <dbReference type="SAM" id="MobiDB-lite"/>
    </source>
</evidence>
<reference evidence="2 3" key="1">
    <citation type="submission" date="2024-01" db="EMBL/GenBank/DDBJ databases">
        <title>Genome assemblies of Stephania.</title>
        <authorList>
            <person name="Yang L."/>
        </authorList>
    </citation>
    <scope>NUCLEOTIDE SEQUENCE [LARGE SCALE GENOMIC DNA]</scope>
    <source>
        <strain evidence="2">QJT</strain>
        <tissue evidence="2">Leaf</tissue>
    </source>
</reference>
<feature type="region of interest" description="Disordered" evidence="1">
    <location>
        <begin position="168"/>
        <end position="208"/>
    </location>
</feature>
<feature type="compositionally biased region" description="Basic and acidic residues" evidence="1">
    <location>
        <begin position="32"/>
        <end position="63"/>
    </location>
</feature>
<organism evidence="2 3">
    <name type="scientific">Stephania japonica</name>
    <dbReference type="NCBI Taxonomy" id="461633"/>
    <lineage>
        <taxon>Eukaryota</taxon>
        <taxon>Viridiplantae</taxon>
        <taxon>Streptophyta</taxon>
        <taxon>Embryophyta</taxon>
        <taxon>Tracheophyta</taxon>
        <taxon>Spermatophyta</taxon>
        <taxon>Magnoliopsida</taxon>
        <taxon>Ranunculales</taxon>
        <taxon>Menispermaceae</taxon>
        <taxon>Menispermoideae</taxon>
        <taxon>Cissampelideae</taxon>
        <taxon>Stephania</taxon>
    </lineage>
</organism>
<protein>
    <submittedName>
        <fullName evidence="2">Uncharacterized protein</fullName>
    </submittedName>
</protein>
<evidence type="ECO:0000313" key="3">
    <source>
        <dbReference type="Proteomes" id="UP001417504"/>
    </source>
</evidence>
<comment type="caution">
    <text evidence="2">The sequence shown here is derived from an EMBL/GenBank/DDBJ whole genome shotgun (WGS) entry which is preliminary data.</text>
</comment>
<proteinExistence type="predicted"/>
<dbReference type="EMBL" id="JBBNAE010000001">
    <property type="protein sequence ID" value="KAK9153840.1"/>
    <property type="molecule type" value="Genomic_DNA"/>
</dbReference>
<accession>A0AAP0KM96</accession>
<feature type="region of interest" description="Disordered" evidence="1">
    <location>
        <begin position="1"/>
        <end position="141"/>
    </location>
</feature>
<dbReference type="Proteomes" id="UP001417504">
    <property type="component" value="Unassembled WGS sequence"/>
</dbReference>
<feature type="compositionally biased region" description="Basic and acidic residues" evidence="1">
    <location>
        <begin position="76"/>
        <end position="94"/>
    </location>
</feature>
<gene>
    <name evidence="2" type="ORF">Sjap_001320</name>
</gene>